<dbReference type="InterPro" id="IPR012340">
    <property type="entry name" value="NA-bd_OB-fold"/>
</dbReference>
<dbReference type="Pfam" id="PF04055">
    <property type="entry name" value="Radical_SAM"/>
    <property type="match status" value="1"/>
</dbReference>
<dbReference type="Gene3D" id="3.80.30.20">
    <property type="entry name" value="tm_1862 like domain"/>
    <property type="match status" value="1"/>
</dbReference>
<dbReference type="GO" id="GO:0035600">
    <property type="term" value="P:tRNA methylthiolation"/>
    <property type="evidence" value="ECO:0007669"/>
    <property type="project" value="UniProtKB-ARBA"/>
</dbReference>
<keyword evidence="12" id="KW-0687">Ribonucleoprotein</keyword>
<dbReference type="Gene3D" id="2.40.50.140">
    <property type="entry name" value="Nucleic acid-binding proteins"/>
    <property type="match status" value="1"/>
</dbReference>
<feature type="domain" description="TRAM" evidence="9">
    <location>
        <begin position="375"/>
        <end position="443"/>
    </location>
</feature>
<evidence type="ECO:0000256" key="4">
    <source>
        <dbReference type="ARBA" id="ARBA00022691"/>
    </source>
</evidence>
<dbReference type="Gene3D" id="3.40.50.12160">
    <property type="entry name" value="Methylthiotransferase, N-terminal domain"/>
    <property type="match status" value="1"/>
</dbReference>
<dbReference type="Pfam" id="PF00919">
    <property type="entry name" value="UPF0004"/>
    <property type="match status" value="1"/>
</dbReference>
<dbReference type="GO" id="GO:0005829">
    <property type="term" value="C:cytosol"/>
    <property type="evidence" value="ECO:0007669"/>
    <property type="project" value="TreeGrafter"/>
</dbReference>
<feature type="binding site" evidence="8">
    <location>
        <position position="48"/>
    </location>
    <ligand>
        <name>[4Fe-4S] cluster</name>
        <dbReference type="ChEBI" id="CHEBI:49883"/>
        <label>1</label>
    </ligand>
</feature>
<comment type="catalytic activity">
    <reaction evidence="8">
        <text>L-aspartate(89)-[ribosomal protein uS12]-hydrogen + (sulfur carrier)-SH + AH2 + 2 S-adenosyl-L-methionine = 3-methylsulfanyl-L-aspartate(89)-[ribosomal protein uS12]-hydrogen + (sulfur carrier)-H + 5'-deoxyadenosine + L-methionine + A + S-adenosyl-L-homocysteine + 2 H(+)</text>
        <dbReference type="Rhea" id="RHEA:37087"/>
        <dbReference type="Rhea" id="RHEA-COMP:10460"/>
        <dbReference type="Rhea" id="RHEA-COMP:10461"/>
        <dbReference type="Rhea" id="RHEA-COMP:14737"/>
        <dbReference type="Rhea" id="RHEA-COMP:14739"/>
        <dbReference type="ChEBI" id="CHEBI:13193"/>
        <dbReference type="ChEBI" id="CHEBI:15378"/>
        <dbReference type="ChEBI" id="CHEBI:17319"/>
        <dbReference type="ChEBI" id="CHEBI:17499"/>
        <dbReference type="ChEBI" id="CHEBI:29917"/>
        <dbReference type="ChEBI" id="CHEBI:29961"/>
        <dbReference type="ChEBI" id="CHEBI:57844"/>
        <dbReference type="ChEBI" id="CHEBI:57856"/>
        <dbReference type="ChEBI" id="CHEBI:59789"/>
        <dbReference type="ChEBI" id="CHEBI:64428"/>
        <dbReference type="ChEBI" id="CHEBI:73599"/>
        <dbReference type="EC" id="2.8.4.4"/>
    </reaction>
</comment>
<comment type="function">
    <text evidence="8">Catalyzes the methylthiolation of an aspartic acid residue of ribosomal protein uS12.</text>
</comment>
<keyword evidence="13" id="KW-1185">Reference proteome</keyword>
<dbReference type="EMBL" id="AZQP01000026">
    <property type="protein sequence ID" value="EYE88195.1"/>
    <property type="molecule type" value="Genomic_DNA"/>
</dbReference>
<protein>
    <recommendedName>
        <fullName evidence="8">Ribosomal protein uS12 methylthiotransferase RimO</fullName>
        <shortName evidence="8">uS12 MTTase</shortName>
        <shortName evidence="8">uS12 methylthiotransferase</shortName>
        <ecNumber evidence="8">2.8.4.4</ecNumber>
    </recommendedName>
    <alternativeName>
        <fullName evidence="8">Ribosomal protein uS12 (aspartate-C(3))-methylthiotransferase</fullName>
    </alternativeName>
    <alternativeName>
        <fullName evidence="8">Ribosome maturation factor RimO</fullName>
    </alternativeName>
</protein>
<organism evidence="12 13">
    <name type="scientific">Fervidicella metallireducens AeB</name>
    <dbReference type="NCBI Taxonomy" id="1403537"/>
    <lineage>
        <taxon>Bacteria</taxon>
        <taxon>Bacillati</taxon>
        <taxon>Bacillota</taxon>
        <taxon>Clostridia</taxon>
        <taxon>Eubacteriales</taxon>
        <taxon>Clostridiaceae</taxon>
        <taxon>Fervidicella</taxon>
    </lineage>
</organism>
<dbReference type="InterPro" id="IPR002792">
    <property type="entry name" value="TRAM_dom"/>
</dbReference>
<comment type="subcellular location">
    <subcellularLocation>
        <location evidence="8">Cytoplasm</location>
    </subcellularLocation>
</comment>
<comment type="similarity">
    <text evidence="8">Belongs to the methylthiotransferase family. RimO subfamily.</text>
</comment>
<dbReference type="InterPro" id="IPR058240">
    <property type="entry name" value="rSAM_sf"/>
</dbReference>
<keyword evidence="6 8" id="KW-0408">Iron</keyword>
<dbReference type="Proteomes" id="UP000019681">
    <property type="component" value="Unassembled WGS sequence"/>
</dbReference>
<keyword evidence="1 8" id="KW-0004">4Fe-4S</keyword>
<feature type="binding site" evidence="8">
    <location>
        <position position="163"/>
    </location>
    <ligand>
        <name>[4Fe-4S] cluster</name>
        <dbReference type="ChEBI" id="CHEBI:49883"/>
        <label>2</label>
        <note>4Fe-4S-S-AdoMet</note>
    </ligand>
</feature>
<feature type="domain" description="MTTase N-terminal" evidence="10">
    <location>
        <begin position="3"/>
        <end position="119"/>
    </location>
</feature>
<dbReference type="CDD" id="cd01335">
    <property type="entry name" value="Radical_SAM"/>
    <property type="match status" value="1"/>
</dbReference>
<dbReference type="PROSITE" id="PS01278">
    <property type="entry name" value="MTTASE_RADICAL"/>
    <property type="match status" value="1"/>
</dbReference>
<dbReference type="GO" id="GO:0035599">
    <property type="term" value="F:aspartic acid methylthiotransferase activity"/>
    <property type="evidence" value="ECO:0007669"/>
    <property type="project" value="TreeGrafter"/>
</dbReference>
<feature type="binding site" evidence="8">
    <location>
        <position position="12"/>
    </location>
    <ligand>
        <name>[4Fe-4S] cluster</name>
        <dbReference type="ChEBI" id="CHEBI:49883"/>
        <label>1</label>
    </ligand>
</feature>
<dbReference type="InterPro" id="IPR007197">
    <property type="entry name" value="rSAM"/>
</dbReference>
<evidence type="ECO:0000256" key="5">
    <source>
        <dbReference type="ARBA" id="ARBA00022723"/>
    </source>
</evidence>
<sequence>MSYNIGMVSLGCDKNRVDAEVMLSILSKNGFNVVSEEEKADVIIINTCGFIESAKQESIETILEMATNKEKGRCKSIVVTGCMAQRYRDELIKEMPEIDAIVGTGSYKDICEIVNKTLKGEHGIIKTDNINYSLDFQERILTTPSHYAYVKIAEGCDNNCSYCIIPQLRGKFRSRDMESILNEVENLSKQGVKEVILVAQDTTMYGKDLYGEKKLPELLKKLEKIEGIEWIRIMYSYPEEITDELIYTIKNSKKICNYFDIPLQHVSNNILKSMKRRTTKEKIESLLEKIKNIIPDAVIRTSLIVGFPGETEDDFKELEIFLRKYRLDRVGIFMYSAEEGTIAAKMEQQIDDDEKERRKDILMKVQGTISLEKNKSLIGENLDVIIDGSAKNGQYFGRTYGDAPEIDQQIFINSNNLIFEKGSIVKVRVTKAYTYDLMGDVKNESC</sequence>
<keyword evidence="5 8" id="KW-0479">Metal-binding</keyword>
<dbReference type="GO" id="GO:0051539">
    <property type="term" value="F:4 iron, 4 sulfur cluster binding"/>
    <property type="evidence" value="ECO:0007669"/>
    <property type="project" value="UniProtKB-UniRule"/>
</dbReference>
<evidence type="ECO:0000256" key="7">
    <source>
        <dbReference type="ARBA" id="ARBA00023014"/>
    </source>
</evidence>
<dbReference type="PANTHER" id="PTHR43837:SF1">
    <property type="entry name" value="RIBOSOMAL PROTEIN US12 METHYLTHIOTRANSFERASE RIMO"/>
    <property type="match status" value="1"/>
</dbReference>
<dbReference type="Pfam" id="PF18693">
    <property type="entry name" value="TRAM_2"/>
    <property type="match status" value="1"/>
</dbReference>
<accession>A0A017RW95</accession>
<evidence type="ECO:0000313" key="13">
    <source>
        <dbReference type="Proteomes" id="UP000019681"/>
    </source>
</evidence>
<comment type="caution">
    <text evidence="12">The sequence shown here is derived from an EMBL/GenBank/DDBJ whole genome shotgun (WGS) entry which is preliminary data.</text>
</comment>
<reference evidence="12 13" key="1">
    <citation type="journal article" date="2014" name="Genome Announc.">
        <title>Draft Genome Sequence of Fervidicella metallireducens Strain AeBT, an Iron-Reducing Thermoanaerobe from the Great Artesian Basin.</title>
        <authorList>
            <person name="Patel B.K."/>
        </authorList>
    </citation>
    <scope>NUCLEOTIDE SEQUENCE [LARGE SCALE GENOMIC DNA]</scope>
    <source>
        <strain evidence="12 13">AeB</strain>
    </source>
</reference>
<keyword evidence="12" id="KW-0689">Ribosomal protein</keyword>
<dbReference type="InterPro" id="IPR038135">
    <property type="entry name" value="Methylthiotransferase_N_sf"/>
</dbReference>
<evidence type="ECO:0000256" key="6">
    <source>
        <dbReference type="ARBA" id="ARBA00023004"/>
    </source>
</evidence>
<keyword evidence="4 8" id="KW-0949">S-adenosyl-L-methionine</keyword>
<evidence type="ECO:0000313" key="12">
    <source>
        <dbReference type="EMBL" id="EYE88195.1"/>
    </source>
</evidence>
<evidence type="ECO:0000256" key="1">
    <source>
        <dbReference type="ARBA" id="ARBA00022485"/>
    </source>
</evidence>
<dbReference type="SFLD" id="SFLDF00274">
    <property type="entry name" value="ribosomal_protein_S12_methylth"/>
    <property type="match status" value="1"/>
</dbReference>
<dbReference type="SFLD" id="SFLDG01061">
    <property type="entry name" value="methylthiotransferase"/>
    <property type="match status" value="1"/>
</dbReference>
<dbReference type="PROSITE" id="PS51918">
    <property type="entry name" value="RADICAL_SAM"/>
    <property type="match status" value="1"/>
</dbReference>
<feature type="domain" description="Radical SAM core" evidence="11">
    <location>
        <begin position="142"/>
        <end position="372"/>
    </location>
</feature>
<dbReference type="SMART" id="SM00729">
    <property type="entry name" value="Elp3"/>
    <property type="match status" value="1"/>
</dbReference>
<dbReference type="SFLD" id="SFLDG01082">
    <property type="entry name" value="B12-binding_domain_containing"/>
    <property type="match status" value="1"/>
</dbReference>
<evidence type="ECO:0000259" key="9">
    <source>
        <dbReference type="PROSITE" id="PS50926"/>
    </source>
</evidence>
<dbReference type="GO" id="GO:0140101">
    <property type="term" value="F:catalytic activity, acting on a tRNA"/>
    <property type="evidence" value="ECO:0007669"/>
    <property type="project" value="UniProtKB-ARBA"/>
</dbReference>
<keyword evidence="3 8" id="KW-0808">Transferase</keyword>
<dbReference type="GO" id="GO:0005840">
    <property type="term" value="C:ribosome"/>
    <property type="evidence" value="ECO:0007669"/>
    <property type="project" value="UniProtKB-KW"/>
</dbReference>
<evidence type="ECO:0000259" key="11">
    <source>
        <dbReference type="PROSITE" id="PS51918"/>
    </source>
</evidence>
<dbReference type="PANTHER" id="PTHR43837">
    <property type="entry name" value="RIBOSOMAL PROTEIN S12 METHYLTHIOTRANSFERASE RIMO"/>
    <property type="match status" value="1"/>
</dbReference>
<dbReference type="PROSITE" id="PS50926">
    <property type="entry name" value="TRAM"/>
    <property type="match status" value="1"/>
</dbReference>
<dbReference type="OrthoDB" id="9805215at2"/>
<dbReference type="InterPro" id="IPR013848">
    <property type="entry name" value="Methylthiotransferase_N"/>
</dbReference>
<gene>
    <name evidence="8" type="primary">rimO</name>
    <name evidence="12" type="ORF">Q428_09190</name>
</gene>
<dbReference type="GO" id="GO:0046872">
    <property type="term" value="F:metal ion binding"/>
    <property type="evidence" value="ECO:0007669"/>
    <property type="project" value="UniProtKB-KW"/>
</dbReference>
<dbReference type="InterPro" id="IPR005840">
    <property type="entry name" value="Ribosomal_uS12_MeSTrfase_RimO"/>
</dbReference>
<dbReference type="AlphaFoldDB" id="A0A017RW95"/>
<dbReference type="NCBIfam" id="TIGR01125">
    <property type="entry name" value="30S ribosomal protein S12 methylthiotransferase RimO"/>
    <property type="match status" value="1"/>
</dbReference>
<dbReference type="InterPro" id="IPR006638">
    <property type="entry name" value="Elp3/MiaA/NifB-like_rSAM"/>
</dbReference>
<dbReference type="PROSITE" id="PS51449">
    <property type="entry name" value="MTTASE_N"/>
    <property type="match status" value="1"/>
</dbReference>
<dbReference type="InterPro" id="IPR023404">
    <property type="entry name" value="rSAM_horseshoe"/>
</dbReference>
<dbReference type="SUPFAM" id="SSF102114">
    <property type="entry name" value="Radical SAM enzymes"/>
    <property type="match status" value="1"/>
</dbReference>
<feature type="binding site" evidence="8">
    <location>
        <position position="82"/>
    </location>
    <ligand>
        <name>[4Fe-4S] cluster</name>
        <dbReference type="ChEBI" id="CHEBI:49883"/>
        <label>1</label>
    </ligand>
</feature>
<dbReference type="STRING" id="1403537.Q428_09190"/>
<evidence type="ECO:0000259" key="10">
    <source>
        <dbReference type="PROSITE" id="PS51449"/>
    </source>
</evidence>
<feature type="binding site" evidence="8">
    <location>
        <position position="160"/>
    </location>
    <ligand>
        <name>[4Fe-4S] cluster</name>
        <dbReference type="ChEBI" id="CHEBI:49883"/>
        <label>2</label>
        <note>4Fe-4S-S-AdoMet</note>
    </ligand>
</feature>
<keyword evidence="2 8" id="KW-0963">Cytoplasm</keyword>
<name>A0A017RW95_9CLOT</name>
<evidence type="ECO:0000256" key="2">
    <source>
        <dbReference type="ARBA" id="ARBA00022490"/>
    </source>
</evidence>
<dbReference type="GO" id="GO:0103039">
    <property type="term" value="F:protein methylthiotransferase activity"/>
    <property type="evidence" value="ECO:0007669"/>
    <property type="project" value="UniProtKB-EC"/>
</dbReference>
<keyword evidence="7 8" id="KW-0411">Iron-sulfur</keyword>
<feature type="binding site" evidence="8">
    <location>
        <position position="156"/>
    </location>
    <ligand>
        <name>[4Fe-4S] cluster</name>
        <dbReference type="ChEBI" id="CHEBI:49883"/>
        <label>2</label>
        <note>4Fe-4S-S-AdoMet</note>
    </ligand>
</feature>
<dbReference type="EC" id="2.8.4.4" evidence="8"/>
<dbReference type="FunFam" id="3.40.50.12160:FF:000002">
    <property type="entry name" value="Ribosomal protein S12 methylthiotransferase RimO"/>
    <property type="match status" value="1"/>
</dbReference>
<dbReference type="SFLD" id="SFLDS00029">
    <property type="entry name" value="Radical_SAM"/>
    <property type="match status" value="1"/>
</dbReference>
<dbReference type="RefSeq" id="WP_035380116.1">
    <property type="nucleotide sequence ID" value="NZ_AZQP01000026.1"/>
</dbReference>
<dbReference type="HAMAP" id="MF_01865">
    <property type="entry name" value="MTTase_RimO"/>
    <property type="match status" value="1"/>
</dbReference>
<evidence type="ECO:0000256" key="3">
    <source>
        <dbReference type="ARBA" id="ARBA00022679"/>
    </source>
</evidence>
<dbReference type="InterPro" id="IPR005839">
    <property type="entry name" value="Methylthiotransferase"/>
</dbReference>
<proteinExistence type="inferred from homology"/>
<dbReference type="FunFam" id="3.80.30.20:FF:000001">
    <property type="entry name" value="tRNA-2-methylthio-N(6)-dimethylallyladenosine synthase 2"/>
    <property type="match status" value="1"/>
</dbReference>
<comment type="cofactor">
    <cofactor evidence="8">
        <name>[4Fe-4S] cluster</name>
        <dbReference type="ChEBI" id="CHEBI:49883"/>
    </cofactor>
    <text evidence="8">Binds 2 [4Fe-4S] clusters. One cluster is coordinated with 3 cysteines and an exchangeable S-adenosyl-L-methionine.</text>
</comment>
<evidence type="ECO:0000256" key="8">
    <source>
        <dbReference type="HAMAP-Rule" id="MF_01865"/>
    </source>
</evidence>
<dbReference type="NCBIfam" id="TIGR00089">
    <property type="entry name" value="MiaB/RimO family radical SAM methylthiotransferase"/>
    <property type="match status" value="1"/>
</dbReference>
<dbReference type="InterPro" id="IPR020612">
    <property type="entry name" value="Methylthiotransferase_CS"/>
</dbReference>